<reference evidence="1 2" key="1">
    <citation type="submission" date="2019-03" db="EMBL/GenBank/DDBJ databases">
        <authorList>
            <consortium name="Pathogen Informatics"/>
        </authorList>
    </citation>
    <scope>NUCLEOTIDE SEQUENCE [LARGE SCALE GENOMIC DNA]</scope>
    <source>
        <strain evidence="1 2">NCTC13038</strain>
    </source>
</reference>
<gene>
    <name evidence="1" type="ORF">NCTC13038_03299</name>
</gene>
<name>A0A485BRL1_RAOTE</name>
<dbReference type="Pfam" id="PF26636">
    <property type="entry name" value="DUF8209"/>
    <property type="match status" value="1"/>
</dbReference>
<evidence type="ECO:0000313" key="2">
    <source>
        <dbReference type="Proteomes" id="UP000332594"/>
    </source>
</evidence>
<proteinExistence type="predicted"/>
<protein>
    <submittedName>
        <fullName evidence="1">Uncharacterized protein</fullName>
    </submittedName>
</protein>
<dbReference type="NCBIfam" id="NF045926">
    <property type="entry name" value="STM2901_fam"/>
    <property type="match status" value="1"/>
</dbReference>
<dbReference type="InterPro" id="IPR058522">
    <property type="entry name" value="DUF8209"/>
</dbReference>
<dbReference type="Proteomes" id="UP000332594">
    <property type="component" value="Unassembled WGS sequence"/>
</dbReference>
<evidence type="ECO:0000313" key="1">
    <source>
        <dbReference type="EMBL" id="VFS74983.1"/>
    </source>
</evidence>
<dbReference type="InterPro" id="IPR058064">
    <property type="entry name" value="STM2901-like"/>
</dbReference>
<dbReference type="AlphaFoldDB" id="A0A485BRL1"/>
<dbReference type="EMBL" id="CAADJG010000002">
    <property type="protein sequence ID" value="VFS74983.1"/>
    <property type="molecule type" value="Genomic_DNA"/>
</dbReference>
<sequence length="162" mass="17969">MEPASDGVTEGCMDTTEELNGTYFYHGHANVAREELFWLIFLEIFASRTGIAIETAAMILSGQPILPKPKGLGKSTSRTSIASKMARRIFKDRRFSENIRVATSVGFGSARYTTKMGTVVGRAVPYLGYAQAVVIMMHVAKDTRNKYNMIARAADRIGWAYF</sequence>
<accession>A0A485BRL1</accession>
<organism evidence="1 2">
    <name type="scientific">Raoultella terrigena</name>
    <name type="common">Klebsiella terrigena</name>
    <dbReference type="NCBI Taxonomy" id="577"/>
    <lineage>
        <taxon>Bacteria</taxon>
        <taxon>Pseudomonadati</taxon>
        <taxon>Pseudomonadota</taxon>
        <taxon>Gammaproteobacteria</taxon>
        <taxon>Enterobacterales</taxon>
        <taxon>Enterobacteriaceae</taxon>
        <taxon>Klebsiella/Raoultella group</taxon>
        <taxon>Raoultella</taxon>
    </lineage>
</organism>